<dbReference type="GO" id="GO:0000408">
    <property type="term" value="C:EKC/KEOPS complex"/>
    <property type="evidence" value="ECO:0007669"/>
    <property type="project" value="EnsemblFungi"/>
</dbReference>
<dbReference type="FunCoup" id="G8ZMD4">
    <property type="interactions" value="528"/>
</dbReference>
<dbReference type="GO" id="GO:0045944">
    <property type="term" value="P:positive regulation of transcription by RNA polymerase II"/>
    <property type="evidence" value="ECO:0007669"/>
    <property type="project" value="EnsemblFungi"/>
</dbReference>
<evidence type="ECO:0000256" key="3">
    <source>
        <dbReference type="ARBA" id="ARBA00015316"/>
    </source>
</evidence>
<gene>
    <name evidence="9" type="primary">TDEL0A04460</name>
    <name evidence="9" type="ORF">TDEL_0A04460</name>
</gene>
<dbReference type="Proteomes" id="UP000005627">
    <property type="component" value="Chromosome 1"/>
</dbReference>
<proteinExistence type="inferred from homology"/>
<keyword evidence="10" id="KW-1185">Reference proteome</keyword>
<accession>G8ZMD4</accession>
<dbReference type="eggNOG" id="KOG4066">
    <property type="taxonomic scope" value="Eukaryota"/>
</dbReference>
<dbReference type="GeneID" id="11502923"/>
<dbReference type="KEGG" id="tdl:TDEL_0A04460"/>
<evidence type="ECO:0000256" key="8">
    <source>
        <dbReference type="RuleBase" id="RU004398"/>
    </source>
</evidence>
<dbReference type="Gene3D" id="3.30.2380.10">
    <property type="entry name" value="CGI121/TPRKB"/>
    <property type="match status" value="1"/>
</dbReference>
<evidence type="ECO:0000256" key="5">
    <source>
        <dbReference type="ARBA" id="ARBA00022694"/>
    </source>
</evidence>
<evidence type="ECO:0000256" key="2">
    <source>
        <dbReference type="ARBA" id="ARBA00005546"/>
    </source>
</evidence>
<dbReference type="PANTHER" id="PTHR15840">
    <property type="entry name" value="CGI-121 FAMILY MEMBER"/>
    <property type="match status" value="1"/>
</dbReference>
<dbReference type="InParanoid" id="G8ZMD4"/>
<dbReference type="GO" id="GO:0005634">
    <property type="term" value="C:nucleus"/>
    <property type="evidence" value="ECO:0007669"/>
    <property type="project" value="UniProtKB-SubCell"/>
</dbReference>
<name>G8ZMD4_TORDE</name>
<evidence type="ECO:0000256" key="6">
    <source>
        <dbReference type="ARBA" id="ARBA00023242"/>
    </source>
</evidence>
<dbReference type="GO" id="GO:0002949">
    <property type="term" value="P:tRNA threonylcarbamoyladenosine modification"/>
    <property type="evidence" value="ECO:0007669"/>
    <property type="project" value="TreeGrafter"/>
</dbReference>
<evidence type="ECO:0000256" key="4">
    <source>
        <dbReference type="ARBA" id="ARBA00016009"/>
    </source>
</evidence>
<dbReference type="InterPro" id="IPR036504">
    <property type="entry name" value="CGI121/TPRKB_sf"/>
</dbReference>
<keyword evidence="6 8" id="KW-0539">Nucleus</keyword>
<dbReference type="PANTHER" id="PTHR15840:SF10">
    <property type="entry name" value="EKC_KEOPS COMPLEX SUBUNIT TPRKB"/>
    <property type="match status" value="1"/>
</dbReference>
<evidence type="ECO:0000256" key="7">
    <source>
        <dbReference type="ARBA" id="ARBA00025043"/>
    </source>
</evidence>
<evidence type="ECO:0000313" key="9">
    <source>
        <dbReference type="EMBL" id="CCE89778.1"/>
    </source>
</evidence>
<protein>
    <recommendedName>
        <fullName evidence="4">EKC/KEOPS complex subunit CGI121</fullName>
    </recommendedName>
    <alternativeName>
        <fullName evidence="3">EKC/KEOPS complex subunit cgi121</fullName>
    </alternativeName>
</protein>
<dbReference type="EMBL" id="HE616742">
    <property type="protein sequence ID" value="CCE89778.1"/>
    <property type="molecule type" value="Genomic_DNA"/>
</dbReference>
<dbReference type="Pfam" id="PF08617">
    <property type="entry name" value="CGI-121"/>
    <property type="match status" value="1"/>
</dbReference>
<comment type="subcellular location">
    <subcellularLocation>
        <location evidence="1">Nucleus</location>
    </subcellularLocation>
</comment>
<organism evidence="9 10">
    <name type="scientific">Torulaspora delbrueckii</name>
    <name type="common">Yeast</name>
    <name type="synonym">Candida colliculosa</name>
    <dbReference type="NCBI Taxonomy" id="4950"/>
    <lineage>
        <taxon>Eukaryota</taxon>
        <taxon>Fungi</taxon>
        <taxon>Dikarya</taxon>
        <taxon>Ascomycota</taxon>
        <taxon>Saccharomycotina</taxon>
        <taxon>Saccharomycetes</taxon>
        <taxon>Saccharomycetales</taxon>
        <taxon>Saccharomycetaceae</taxon>
        <taxon>Torulaspora</taxon>
    </lineage>
</organism>
<dbReference type="GO" id="GO:0005829">
    <property type="term" value="C:cytosol"/>
    <property type="evidence" value="ECO:0007669"/>
    <property type="project" value="TreeGrafter"/>
</dbReference>
<sequence>MTSYSLPQFPDYKVTVSLFEDVSNAAELRSNVAEIPFALIDARLICSSEQLYSAIYRALVETTYNRMRTKSLHSECLLCLSPSSNIGEAFQTFGIRDDCQVVIGVQILGPKDPGSTQQIRDFVQGTEVECCDENIQKHYNEDTIRKYVNRLLWVIFDNAVFLLTYPCKMQVYKLNQKFRPETMEGLSRALVNAIQLRGL</sequence>
<evidence type="ECO:0000313" key="10">
    <source>
        <dbReference type="Proteomes" id="UP000005627"/>
    </source>
</evidence>
<dbReference type="GO" id="GO:0000722">
    <property type="term" value="P:telomere maintenance via recombination"/>
    <property type="evidence" value="ECO:0007669"/>
    <property type="project" value="EnsemblFungi"/>
</dbReference>
<dbReference type="STRING" id="1076872.G8ZMD4"/>
<comment type="function">
    <text evidence="7">Component of the EKC/KEOPS complex that is required for the formation of a threonylcarbamoyl group on adenosine at position 37 (t(6)A37) in tRNAs that read codons beginning with adenine. The complex is probably involved in the transfer of the threonylcarbamoyl moiety of threonylcarbamoyl-AMP (TC-AMP) to the N6 group of A37. CGI121 acts as an allosteric effector that regulates the t(6)A activity of the complex. The EKC/KEOPS complex also promotes both telomere uncapping and telomere elongation. The complex is required for efficient recruitment of transcriptional coactivators. CGI121 is not required for tRNA modification.</text>
</comment>
<dbReference type="InterPro" id="IPR013926">
    <property type="entry name" value="CGI121/TPRKB"/>
</dbReference>
<keyword evidence="5" id="KW-0819">tRNA processing</keyword>
<dbReference type="OrthoDB" id="329139at2759"/>
<dbReference type="SUPFAM" id="SSF143870">
    <property type="entry name" value="PF0523-like"/>
    <property type="match status" value="1"/>
</dbReference>
<comment type="similarity">
    <text evidence="2 8">Belongs to the CGI121/TPRKB family.</text>
</comment>
<dbReference type="GO" id="GO:0000049">
    <property type="term" value="F:tRNA binding"/>
    <property type="evidence" value="ECO:0007669"/>
    <property type="project" value="EnsemblFungi"/>
</dbReference>
<evidence type="ECO:0000256" key="1">
    <source>
        <dbReference type="ARBA" id="ARBA00004123"/>
    </source>
</evidence>
<dbReference type="AlphaFoldDB" id="G8ZMD4"/>
<dbReference type="RefSeq" id="XP_003678989.1">
    <property type="nucleotide sequence ID" value="XM_003678941.1"/>
</dbReference>
<dbReference type="HOGENOM" id="CLU_065847_1_1_1"/>
<reference evidence="9 10" key="1">
    <citation type="journal article" date="2011" name="Proc. Natl. Acad. Sci. U.S.A.">
        <title>Evolutionary erosion of yeast sex chromosomes by mating-type switching accidents.</title>
        <authorList>
            <person name="Gordon J.L."/>
            <person name="Armisen D."/>
            <person name="Proux-Wera E."/>
            <person name="Oheigeartaigh S.S."/>
            <person name="Byrne K.P."/>
            <person name="Wolfe K.H."/>
        </authorList>
    </citation>
    <scope>NUCLEOTIDE SEQUENCE [LARGE SCALE GENOMIC DNA]</scope>
    <source>
        <strain evidence="10">ATCC 10662 / CBS 1146 / NBRC 0425 / NCYC 2629 / NRRL Y-866</strain>
    </source>
</reference>